<dbReference type="Gene3D" id="3.40.190.10">
    <property type="entry name" value="Periplasmic binding protein-like II"/>
    <property type="match status" value="2"/>
</dbReference>
<accession>A0A4R3YNF3</accession>
<dbReference type="Pfam" id="PF01547">
    <property type="entry name" value="SBP_bac_1"/>
    <property type="match status" value="1"/>
</dbReference>
<feature type="chain" id="PRO_5020830056" evidence="3">
    <location>
        <begin position="24"/>
        <end position="429"/>
    </location>
</feature>
<evidence type="ECO:0000313" key="5">
    <source>
        <dbReference type="Proteomes" id="UP000295719"/>
    </source>
</evidence>
<sequence length="429" mass="48179">MKRTLINLVVAGSLAMLSSQAFAAEQVDLRMSWWGGNGRHQVTLKALDQFHQKYPNITVKAEYTGWDGHLSRLTTQIAGGTEPDVMQTNWNWLPIFSKTGTGFYDLNSVADTLDLKQFNPGDLEQTTVDGKLNGIPTSVTARIFYYNDETWKKAGVDYPKNWDELIAAGKVFKEKLGDKYYPIILEHQDTFALISSYMIQKYNQPAVDEKGKKFAWSKDRWVEFFTLYKTMVDSHVMPSSKYYASFGKNNMYEMKPWINGEWAGTYMWNSTITKYSDNLVAPAKLDLGPYPMLPDAKDAGLFFKPAQMLSIGKSTKHPKEAALLINFLLNSPEGVKTLGLERGVPLSKAAVETLTNDGVIKDGDPAVAGLKLALSLPHDLTTSPYFDDPQIVTLFGNAIQSIDYGQKTVEETAEDFQRQGDRIIKRATR</sequence>
<comment type="subcellular location">
    <subcellularLocation>
        <location evidence="1">Periplasm</location>
    </subcellularLocation>
</comment>
<keyword evidence="5" id="KW-1185">Reference proteome</keyword>
<dbReference type="OrthoDB" id="7317090at2"/>
<evidence type="ECO:0000256" key="2">
    <source>
        <dbReference type="ARBA" id="ARBA00008520"/>
    </source>
</evidence>
<dbReference type="InterPro" id="IPR050490">
    <property type="entry name" value="Bact_solute-bd_prot1"/>
</dbReference>
<keyword evidence="3" id="KW-0732">Signal</keyword>
<dbReference type="Proteomes" id="UP000295719">
    <property type="component" value="Unassembled WGS sequence"/>
</dbReference>
<dbReference type="InterPro" id="IPR006059">
    <property type="entry name" value="SBP"/>
</dbReference>
<dbReference type="AlphaFoldDB" id="A0A4R3YNF3"/>
<protein>
    <submittedName>
        <fullName evidence="4">Oligogalacturonide-binding protein</fullName>
    </submittedName>
</protein>
<comment type="caution">
    <text evidence="4">The sequence shown here is derived from an EMBL/GenBank/DDBJ whole genome shotgun (WGS) entry which is preliminary data.</text>
</comment>
<dbReference type="RefSeq" id="WP_131866127.1">
    <property type="nucleotide sequence ID" value="NZ_SMCR01000007.1"/>
</dbReference>
<evidence type="ECO:0000256" key="1">
    <source>
        <dbReference type="ARBA" id="ARBA00004418"/>
    </source>
</evidence>
<evidence type="ECO:0000313" key="4">
    <source>
        <dbReference type="EMBL" id="TCV94375.1"/>
    </source>
</evidence>
<reference evidence="4 5" key="1">
    <citation type="submission" date="2019-03" db="EMBL/GenBank/DDBJ databases">
        <title>Genomic Encyclopedia of Type Strains, Phase IV (KMG-IV): sequencing the most valuable type-strain genomes for metagenomic binning, comparative biology and taxonomic classification.</title>
        <authorList>
            <person name="Goeker M."/>
        </authorList>
    </citation>
    <scope>NUCLEOTIDE SEQUENCE [LARGE SCALE GENOMIC DNA]</scope>
    <source>
        <strain evidence="4 5">DSM 19580</strain>
    </source>
</reference>
<dbReference type="PANTHER" id="PTHR43649:SF11">
    <property type="entry name" value="ABC TRANSPORTER SUBSTRATE-BINDING PROTEIN YESO-RELATED"/>
    <property type="match status" value="1"/>
</dbReference>
<name>A0A4R3YNF3_9GAMM</name>
<dbReference type="SUPFAM" id="SSF53850">
    <property type="entry name" value="Periplasmic binding protein-like II"/>
    <property type="match status" value="1"/>
</dbReference>
<feature type="signal peptide" evidence="3">
    <location>
        <begin position="1"/>
        <end position="23"/>
    </location>
</feature>
<proteinExistence type="inferred from homology"/>
<gene>
    <name evidence="4" type="ORF">EDC52_107116</name>
</gene>
<organism evidence="4 5">
    <name type="scientific">Biostraticola tofi</name>
    <dbReference type="NCBI Taxonomy" id="466109"/>
    <lineage>
        <taxon>Bacteria</taxon>
        <taxon>Pseudomonadati</taxon>
        <taxon>Pseudomonadota</taxon>
        <taxon>Gammaproteobacteria</taxon>
        <taxon>Enterobacterales</taxon>
        <taxon>Bruguierivoracaceae</taxon>
        <taxon>Biostraticola</taxon>
    </lineage>
</organism>
<dbReference type="GO" id="GO:0042597">
    <property type="term" value="C:periplasmic space"/>
    <property type="evidence" value="ECO:0007669"/>
    <property type="project" value="UniProtKB-SubCell"/>
</dbReference>
<dbReference type="GO" id="GO:0030313">
    <property type="term" value="C:cell envelope"/>
    <property type="evidence" value="ECO:0007669"/>
    <property type="project" value="UniProtKB-ARBA"/>
</dbReference>
<comment type="similarity">
    <text evidence="2">Belongs to the bacterial solute-binding protein 1 family.</text>
</comment>
<dbReference type="PANTHER" id="PTHR43649">
    <property type="entry name" value="ARABINOSE-BINDING PROTEIN-RELATED"/>
    <property type="match status" value="1"/>
</dbReference>
<dbReference type="EMBL" id="SMCR01000007">
    <property type="protein sequence ID" value="TCV94375.1"/>
    <property type="molecule type" value="Genomic_DNA"/>
</dbReference>
<evidence type="ECO:0000256" key="3">
    <source>
        <dbReference type="SAM" id="SignalP"/>
    </source>
</evidence>